<gene>
    <name evidence="3" type="ORF">LPJ53_006342</name>
</gene>
<dbReference type="AlphaFoldDB" id="A0A9W7XU50"/>
<dbReference type="Proteomes" id="UP001149813">
    <property type="component" value="Unassembled WGS sequence"/>
</dbReference>
<feature type="non-terminal residue" evidence="3">
    <location>
        <position position="221"/>
    </location>
</feature>
<protein>
    <submittedName>
        <fullName evidence="3">Uncharacterized protein</fullName>
    </submittedName>
</protein>
<proteinExistence type="predicted"/>
<evidence type="ECO:0000256" key="1">
    <source>
        <dbReference type="SAM" id="MobiDB-lite"/>
    </source>
</evidence>
<feature type="compositionally biased region" description="Low complexity" evidence="1">
    <location>
        <begin position="93"/>
        <end position="102"/>
    </location>
</feature>
<keyword evidence="2" id="KW-1133">Transmembrane helix</keyword>
<keyword evidence="4" id="KW-1185">Reference proteome</keyword>
<accession>A0A9W7XU50</accession>
<dbReference type="OrthoDB" id="10580606at2759"/>
<sequence length="221" mass="23902">ENIYNINKNIYNIEENIYNINEDIYNINDNTNNQHQTYYKHIFYQVLNNTATSSKSSKTQASSTTDGDEIDEDAASLESGSAGSHAEINGATSSSSSGSSLSTAAKVGASVGGSVGGSGIICVFAFVFVSRRRRKHQKAPDNIVLEAEAPPSEAGDLELGGTNEEPSPSEESPAERVSIERPAAFDRQTLNPQINHIELPPHYDDLPENKVTAVIDIKEKD</sequence>
<keyword evidence="2" id="KW-0812">Transmembrane</keyword>
<reference evidence="3" key="1">
    <citation type="submission" date="2022-07" db="EMBL/GenBank/DDBJ databases">
        <title>Phylogenomic reconstructions and comparative analyses of Kickxellomycotina fungi.</title>
        <authorList>
            <person name="Reynolds N.K."/>
            <person name="Stajich J.E."/>
            <person name="Barry K."/>
            <person name="Grigoriev I.V."/>
            <person name="Crous P."/>
            <person name="Smith M.E."/>
        </authorList>
    </citation>
    <scope>NUCLEOTIDE SEQUENCE</scope>
    <source>
        <strain evidence="3">NBRC 32514</strain>
    </source>
</reference>
<feature type="transmembrane region" description="Helical" evidence="2">
    <location>
        <begin position="107"/>
        <end position="129"/>
    </location>
</feature>
<dbReference type="EMBL" id="JANBOJ010000680">
    <property type="protein sequence ID" value="KAJ1718743.1"/>
    <property type="molecule type" value="Genomic_DNA"/>
</dbReference>
<evidence type="ECO:0000313" key="4">
    <source>
        <dbReference type="Proteomes" id="UP001149813"/>
    </source>
</evidence>
<evidence type="ECO:0000256" key="2">
    <source>
        <dbReference type="SAM" id="Phobius"/>
    </source>
</evidence>
<evidence type="ECO:0000313" key="3">
    <source>
        <dbReference type="EMBL" id="KAJ1718743.1"/>
    </source>
</evidence>
<organism evidence="3 4">
    <name type="scientific">Coemansia erecta</name>
    <dbReference type="NCBI Taxonomy" id="147472"/>
    <lineage>
        <taxon>Eukaryota</taxon>
        <taxon>Fungi</taxon>
        <taxon>Fungi incertae sedis</taxon>
        <taxon>Zoopagomycota</taxon>
        <taxon>Kickxellomycotina</taxon>
        <taxon>Kickxellomycetes</taxon>
        <taxon>Kickxellales</taxon>
        <taxon>Kickxellaceae</taxon>
        <taxon>Coemansia</taxon>
    </lineage>
</organism>
<keyword evidence="2" id="KW-0472">Membrane</keyword>
<comment type="caution">
    <text evidence="3">The sequence shown here is derived from an EMBL/GenBank/DDBJ whole genome shotgun (WGS) entry which is preliminary data.</text>
</comment>
<feature type="region of interest" description="Disordered" evidence="1">
    <location>
        <begin position="75"/>
        <end position="102"/>
    </location>
</feature>
<name>A0A9W7XU50_9FUNG</name>
<feature type="region of interest" description="Disordered" evidence="1">
    <location>
        <begin position="137"/>
        <end position="191"/>
    </location>
</feature>